<proteinExistence type="predicted"/>
<evidence type="ECO:0000313" key="3">
    <source>
        <dbReference type="EMBL" id="GMH46366.1"/>
    </source>
</evidence>
<keyword evidence="2" id="KW-0732">Signal</keyword>
<evidence type="ECO:0000256" key="1">
    <source>
        <dbReference type="SAM" id="Phobius"/>
    </source>
</evidence>
<comment type="caution">
    <text evidence="3">The sequence shown here is derived from an EMBL/GenBank/DDBJ whole genome shotgun (WGS) entry which is preliminary data.</text>
</comment>
<keyword evidence="1" id="KW-0812">Transmembrane</keyword>
<evidence type="ECO:0000313" key="4">
    <source>
        <dbReference type="Proteomes" id="UP001165082"/>
    </source>
</evidence>
<protein>
    <submittedName>
        <fullName evidence="3">Uncharacterized protein</fullName>
    </submittedName>
</protein>
<gene>
    <name evidence="3" type="ORF">TrRE_jg4148</name>
</gene>
<feature type="signal peptide" evidence="2">
    <location>
        <begin position="1"/>
        <end position="24"/>
    </location>
</feature>
<evidence type="ECO:0000256" key="2">
    <source>
        <dbReference type="SAM" id="SignalP"/>
    </source>
</evidence>
<keyword evidence="1" id="KW-0472">Membrane</keyword>
<reference evidence="3" key="1">
    <citation type="submission" date="2022-07" db="EMBL/GenBank/DDBJ databases">
        <title>Genome analysis of Parmales, a sister group of diatoms, reveals the evolutionary specialization of diatoms from phago-mixotrophs to photoautotrophs.</title>
        <authorList>
            <person name="Ban H."/>
            <person name="Sato S."/>
            <person name="Yoshikawa S."/>
            <person name="Kazumasa Y."/>
            <person name="Nakamura Y."/>
            <person name="Ichinomiya M."/>
            <person name="Saitoh K."/>
            <person name="Sato N."/>
            <person name="Blanc-Mathieu R."/>
            <person name="Endo H."/>
            <person name="Kuwata A."/>
            <person name="Ogata H."/>
        </authorList>
    </citation>
    <scope>NUCLEOTIDE SEQUENCE</scope>
</reference>
<sequence>MVILQVILSLPVALVLAPLASVCAVTVNSPNFYNRLVNLYNTAVPSSVQEGKKSAITSFLSSLEKIGLGGLLVKGKETTNTASIAFSILEFALFFLTPFFAIFLTSVGNLCKKIEDDEDVEMGPAVVDTVMDAADGVLAEFQGLVSSGYAAVLTLTTVVFLVINHIF</sequence>
<dbReference type="AlphaFoldDB" id="A0A9W6Z5Y1"/>
<keyword evidence="4" id="KW-1185">Reference proteome</keyword>
<organism evidence="3 4">
    <name type="scientific">Triparma retinervis</name>
    <dbReference type="NCBI Taxonomy" id="2557542"/>
    <lineage>
        <taxon>Eukaryota</taxon>
        <taxon>Sar</taxon>
        <taxon>Stramenopiles</taxon>
        <taxon>Ochrophyta</taxon>
        <taxon>Bolidophyceae</taxon>
        <taxon>Parmales</taxon>
        <taxon>Triparmaceae</taxon>
        <taxon>Triparma</taxon>
    </lineage>
</organism>
<feature type="transmembrane region" description="Helical" evidence="1">
    <location>
        <begin position="84"/>
        <end position="104"/>
    </location>
</feature>
<name>A0A9W6Z5Y1_9STRA</name>
<keyword evidence="1" id="KW-1133">Transmembrane helix</keyword>
<feature type="chain" id="PRO_5040923985" evidence="2">
    <location>
        <begin position="25"/>
        <end position="167"/>
    </location>
</feature>
<dbReference type="Proteomes" id="UP001165082">
    <property type="component" value="Unassembled WGS sequence"/>
</dbReference>
<accession>A0A9W6Z5Y1</accession>
<dbReference type="EMBL" id="BRXZ01004277">
    <property type="protein sequence ID" value="GMH46366.1"/>
    <property type="molecule type" value="Genomic_DNA"/>
</dbReference>
<feature type="transmembrane region" description="Helical" evidence="1">
    <location>
        <begin position="148"/>
        <end position="166"/>
    </location>
</feature>